<organism evidence="1 2">
    <name type="scientific">Xenopus laevis</name>
    <name type="common">African clawed frog</name>
    <dbReference type="NCBI Taxonomy" id="8355"/>
    <lineage>
        <taxon>Eukaryota</taxon>
        <taxon>Metazoa</taxon>
        <taxon>Chordata</taxon>
        <taxon>Craniata</taxon>
        <taxon>Vertebrata</taxon>
        <taxon>Euteleostomi</taxon>
        <taxon>Amphibia</taxon>
        <taxon>Batrachia</taxon>
        <taxon>Anura</taxon>
        <taxon>Pipoidea</taxon>
        <taxon>Pipidae</taxon>
        <taxon>Xenopodinae</taxon>
        <taxon>Xenopus</taxon>
        <taxon>Xenopus</taxon>
    </lineage>
</organism>
<sequence length="133" mass="14257">IPRTSEKHQLDITWTLRTANAKQVLLAPVVLPAVAAIASAHHARKAAVPAVQLNAANAARAATVKREARSAAAVTEGLYVCNGTSLWHLHLLTHMCFSNCFITAVLLNVIKCCIDSILGLSPLKADPEQWAED</sequence>
<name>A0A974HNS1_XENLA</name>
<accession>A0A974HNS1</accession>
<evidence type="ECO:0000313" key="1">
    <source>
        <dbReference type="EMBL" id="OCT84378.1"/>
    </source>
</evidence>
<evidence type="ECO:0000313" key="2">
    <source>
        <dbReference type="Proteomes" id="UP000694892"/>
    </source>
</evidence>
<reference evidence="2" key="1">
    <citation type="journal article" date="2016" name="Nature">
        <title>Genome evolution in the allotetraploid frog Xenopus laevis.</title>
        <authorList>
            <person name="Session A.M."/>
            <person name="Uno Y."/>
            <person name="Kwon T."/>
            <person name="Chapman J.A."/>
            <person name="Toyoda A."/>
            <person name="Takahashi S."/>
            <person name="Fukui A."/>
            <person name="Hikosaka A."/>
            <person name="Suzuki A."/>
            <person name="Kondo M."/>
            <person name="van Heeringen S.J."/>
            <person name="Quigley I."/>
            <person name="Heinz S."/>
            <person name="Ogino H."/>
            <person name="Ochi H."/>
            <person name="Hellsten U."/>
            <person name="Lyons J.B."/>
            <person name="Simakov O."/>
            <person name="Putnam N."/>
            <person name="Stites J."/>
            <person name="Kuroki Y."/>
            <person name="Tanaka T."/>
            <person name="Michiue T."/>
            <person name="Watanabe M."/>
            <person name="Bogdanovic O."/>
            <person name="Lister R."/>
            <person name="Georgiou G."/>
            <person name="Paranjpe S.S."/>
            <person name="van Kruijsbergen I."/>
            <person name="Shu S."/>
            <person name="Carlson J."/>
            <person name="Kinoshita T."/>
            <person name="Ohta Y."/>
            <person name="Mawaribuchi S."/>
            <person name="Jenkins J."/>
            <person name="Grimwood J."/>
            <person name="Schmutz J."/>
            <person name="Mitros T."/>
            <person name="Mozaffari S.V."/>
            <person name="Suzuki Y."/>
            <person name="Haramoto Y."/>
            <person name="Yamamoto T.S."/>
            <person name="Takagi C."/>
            <person name="Heald R."/>
            <person name="Miller K."/>
            <person name="Haudenschild C."/>
            <person name="Kitzman J."/>
            <person name="Nakayama T."/>
            <person name="Izutsu Y."/>
            <person name="Robert J."/>
            <person name="Fortriede J."/>
            <person name="Burns K."/>
            <person name="Lotay V."/>
            <person name="Karimi K."/>
            <person name="Yasuoka Y."/>
            <person name="Dichmann D.S."/>
            <person name="Flajnik M.F."/>
            <person name="Houston D.W."/>
            <person name="Shendure J."/>
            <person name="DuPasquier L."/>
            <person name="Vize P.D."/>
            <person name="Zorn A.M."/>
            <person name="Ito M."/>
            <person name="Marcotte E.M."/>
            <person name="Wallingford J.B."/>
            <person name="Ito Y."/>
            <person name="Asashima M."/>
            <person name="Ueno N."/>
            <person name="Matsuda Y."/>
            <person name="Veenstra G.J."/>
            <person name="Fujiyama A."/>
            <person name="Harland R.M."/>
            <person name="Taira M."/>
            <person name="Rokhsar D.S."/>
        </authorList>
    </citation>
    <scope>NUCLEOTIDE SEQUENCE [LARGE SCALE GENOMIC DNA]</scope>
    <source>
        <strain evidence="2">J</strain>
    </source>
</reference>
<dbReference type="Proteomes" id="UP000694892">
    <property type="component" value="Chromosome 4L"/>
</dbReference>
<gene>
    <name evidence="1" type="ORF">XELAEV_18022531mg</name>
</gene>
<dbReference type="AlphaFoldDB" id="A0A974HNS1"/>
<proteinExistence type="predicted"/>
<protein>
    <submittedName>
        <fullName evidence="1">Uncharacterized protein</fullName>
    </submittedName>
</protein>
<dbReference type="EMBL" id="CM004472">
    <property type="protein sequence ID" value="OCT84378.1"/>
    <property type="molecule type" value="Genomic_DNA"/>
</dbReference>
<feature type="non-terminal residue" evidence="1">
    <location>
        <position position="1"/>
    </location>
</feature>